<accession>A0A1H3YZM5</accession>
<keyword evidence="2" id="KW-1185">Reference proteome</keyword>
<proteinExistence type="predicted"/>
<reference evidence="1 2" key="1">
    <citation type="submission" date="2016-10" db="EMBL/GenBank/DDBJ databases">
        <authorList>
            <person name="de Groot N.N."/>
        </authorList>
    </citation>
    <scope>NUCLEOTIDE SEQUENCE [LARGE SCALE GENOMIC DNA]</scope>
    <source>
        <strain evidence="1 2">DSM 15345</strain>
    </source>
</reference>
<organism evidence="1 2">
    <name type="scientific">Rubrimonas cliftonensis</name>
    <dbReference type="NCBI Taxonomy" id="89524"/>
    <lineage>
        <taxon>Bacteria</taxon>
        <taxon>Pseudomonadati</taxon>
        <taxon>Pseudomonadota</taxon>
        <taxon>Alphaproteobacteria</taxon>
        <taxon>Rhodobacterales</taxon>
        <taxon>Paracoccaceae</taxon>
        <taxon>Rubrimonas</taxon>
    </lineage>
</organism>
<sequence>MHVCETCLYHDRPEALIAAAMSAARALAAEIAAAEHHIEPKLRGVANTVRRMAEDRRITDRMFGGPLASLVERLDRAVTDATRTVMRTVERGHDADGPIFDYEPETVIDPAAAPLAAVLERARAVSALIDRARDIAAADEAVIALREGARRG</sequence>
<evidence type="ECO:0000313" key="1">
    <source>
        <dbReference type="EMBL" id="SEA16965.1"/>
    </source>
</evidence>
<dbReference type="RefSeq" id="WP_093250864.1">
    <property type="nucleotide sequence ID" value="NZ_FNQM01000003.1"/>
</dbReference>
<name>A0A1H3YZM5_9RHOB</name>
<gene>
    <name evidence="1" type="ORF">SAMN05444370_103321</name>
</gene>
<dbReference type="Proteomes" id="UP000198703">
    <property type="component" value="Unassembled WGS sequence"/>
</dbReference>
<evidence type="ECO:0000313" key="2">
    <source>
        <dbReference type="Proteomes" id="UP000198703"/>
    </source>
</evidence>
<dbReference type="AlphaFoldDB" id="A0A1H3YZM5"/>
<dbReference type="EMBL" id="FNQM01000003">
    <property type="protein sequence ID" value="SEA16965.1"/>
    <property type="molecule type" value="Genomic_DNA"/>
</dbReference>
<protein>
    <submittedName>
        <fullName evidence="1">Uncharacterized protein</fullName>
    </submittedName>
</protein>